<organism evidence="2 3">
    <name type="scientific">Monilinia vaccinii-corymbosi</name>
    <dbReference type="NCBI Taxonomy" id="61207"/>
    <lineage>
        <taxon>Eukaryota</taxon>
        <taxon>Fungi</taxon>
        <taxon>Dikarya</taxon>
        <taxon>Ascomycota</taxon>
        <taxon>Pezizomycotina</taxon>
        <taxon>Leotiomycetes</taxon>
        <taxon>Helotiales</taxon>
        <taxon>Sclerotiniaceae</taxon>
        <taxon>Monilinia</taxon>
    </lineage>
</organism>
<protein>
    <submittedName>
        <fullName evidence="2">Uncharacterized protein</fullName>
    </submittedName>
</protein>
<dbReference type="OrthoDB" id="3799661at2759"/>
<feature type="region of interest" description="Disordered" evidence="1">
    <location>
        <begin position="209"/>
        <end position="257"/>
    </location>
</feature>
<dbReference type="AlphaFoldDB" id="A0A8A3PJI8"/>
<accession>A0A8A3PJI8</accession>
<feature type="compositionally biased region" description="Basic and acidic residues" evidence="1">
    <location>
        <begin position="247"/>
        <end position="257"/>
    </location>
</feature>
<keyword evidence="3" id="KW-1185">Reference proteome</keyword>
<feature type="compositionally biased region" description="Polar residues" evidence="1">
    <location>
        <begin position="220"/>
        <end position="243"/>
    </location>
</feature>
<sequence length="257" mass="29082">MVLSSHRYTDEQPVPKRAKCTIDTGNMQGNIVSREFVEKVLEYSESNFLPLTPEEKEGGFGVTGHELIPEGAICLTWYHNKSTRVFHNMRFLISPHPQCDLIIGARSIQKDNLLGVPNLMATSNNIISPPIDRDIDDELERLESVLLKLEKIYQKKECELLRAHKDTKNNQELKELEYEIKVAKKLYEIHKEKVAENSSKKRVDQLEDELKELKGDTDLNIPSKSDPTSSGIANPNEAGTSPGTLRKRAEPSSSDKE</sequence>
<name>A0A8A3PJI8_9HELO</name>
<dbReference type="Proteomes" id="UP000672032">
    <property type="component" value="Chromosome 5"/>
</dbReference>
<reference evidence="2" key="1">
    <citation type="submission" date="2020-10" db="EMBL/GenBank/DDBJ databases">
        <title>Genome Sequence of Monilinia vaccinii-corymbosi Sheds Light on Mummy Berry Disease Infection of Blueberry and Mating Type.</title>
        <authorList>
            <person name="Yow A.G."/>
            <person name="Zhang Y."/>
            <person name="Bansal K."/>
            <person name="Eacker S.M."/>
            <person name="Sullivan S."/>
            <person name="Liachko I."/>
            <person name="Cubeta M.A."/>
            <person name="Rollins J.A."/>
            <person name="Ashrafi H."/>
        </authorList>
    </citation>
    <scope>NUCLEOTIDE SEQUENCE</scope>
    <source>
        <strain evidence="2">RL-1</strain>
    </source>
</reference>
<evidence type="ECO:0000313" key="2">
    <source>
        <dbReference type="EMBL" id="QSZ35154.1"/>
    </source>
</evidence>
<proteinExistence type="predicted"/>
<evidence type="ECO:0000256" key="1">
    <source>
        <dbReference type="SAM" id="MobiDB-lite"/>
    </source>
</evidence>
<gene>
    <name evidence="2" type="ORF">DSL72_008021</name>
</gene>
<dbReference type="EMBL" id="CP063409">
    <property type="protein sequence ID" value="QSZ35154.1"/>
    <property type="molecule type" value="Genomic_DNA"/>
</dbReference>
<evidence type="ECO:0000313" key="3">
    <source>
        <dbReference type="Proteomes" id="UP000672032"/>
    </source>
</evidence>